<evidence type="ECO:0000313" key="2">
    <source>
        <dbReference type="EMBL" id="KAF5571026.1"/>
    </source>
</evidence>
<name>A0A8H5NLK1_9HYPO</name>
<keyword evidence="3" id="KW-1185">Reference proteome</keyword>
<comment type="caution">
    <text evidence="2">The sequence shown here is derived from an EMBL/GenBank/DDBJ whole genome shotgun (WGS) entry which is preliminary data.</text>
</comment>
<sequence length="157" mass="17496">MTVMKGSRRPKSWDGRVTVRFTVQVVDTKSSDTVMLRVAPVLRHHHLQKVEKVLTAQNIQKPYHADFNNALDSITKAAGMKKDLYLFNVTDDNWIQDFVEPGYASMPGLNGTVSIQIMILCPRKERDGGLLLFLSFRKAGVGAVQHLGMSSLKTNPG</sequence>
<dbReference type="Pfam" id="PF03068">
    <property type="entry name" value="PAD"/>
    <property type="match status" value="1"/>
</dbReference>
<dbReference type="InterPro" id="IPR013530">
    <property type="entry name" value="PAD_C"/>
</dbReference>
<dbReference type="GO" id="GO:0005737">
    <property type="term" value="C:cytoplasm"/>
    <property type="evidence" value="ECO:0007669"/>
    <property type="project" value="InterPro"/>
</dbReference>
<dbReference type="EMBL" id="JAAOAQ010000021">
    <property type="protein sequence ID" value="KAF5571026.1"/>
    <property type="molecule type" value="Genomic_DNA"/>
</dbReference>
<organism evidence="2 3">
    <name type="scientific">Fusarium phyllophilum</name>
    <dbReference type="NCBI Taxonomy" id="47803"/>
    <lineage>
        <taxon>Eukaryota</taxon>
        <taxon>Fungi</taxon>
        <taxon>Dikarya</taxon>
        <taxon>Ascomycota</taxon>
        <taxon>Pezizomycotina</taxon>
        <taxon>Sordariomycetes</taxon>
        <taxon>Hypocreomycetidae</taxon>
        <taxon>Hypocreales</taxon>
        <taxon>Nectriaceae</taxon>
        <taxon>Fusarium</taxon>
        <taxon>Fusarium fujikuroi species complex</taxon>
    </lineage>
</organism>
<evidence type="ECO:0000313" key="3">
    <source>
        <dbReference type="Proteomes" id="UP000582016"/>
    </source>
</evidence>
<dbReference type="OrthoDB" id="5102063at2759"/>
<feature type="domain" description="Protein-arginine deiminase C-terminal" evidence="1">
    <location>
        <begin position="30"/>
        <end position="146"/>
    </location>
</feature>
<dbReference type="GO" id="GO:0005509">
    <property type="term" value="F:calcium ion binding"/>
    <property type="evidence" value="ECO:0007669"/>
    <property type="project" value="InterPro"/>
</dbReference>
<dbReference type="AlphaFoldDB" id="A0A8H5NLK1"/>
<evidence type="ECO:0000259" key="1">
    <source>
        <dbReference type="Pfam" id="PF03068"/>
    </source>
</evidence>
<reference evidence="2 3" key="1">
    <citation type="submission" date="2020-05" db="EMBL/GenBank/DDBJ databases">
        <title>Identification and distribution of gene clusters putatively required for synthesis of sphingolipid metabolism inhibitors in phylogenetically diverse species of the filamentous fungus Fusarium.</title>
        <authorList>
            <person name="Kim H.-S."/>
            <person name="Busman M."/>
            <person name="Brown D.W."/>
            <person name="Divon H."/>
            <person name="Uhlig S."/>
            <person name="Proctor R.H."/>
        </authorList>
    </citation>
    <scope>NUCLEOTIDE SEQUENCE [LARGE SCALE GENOMIC DNA]</scope>
    <source>
        <strain evidence="2 3">NRRL 13617</strain>
    </source>
</reference>
<dbReference type="GO" id="GO:0004668">
    <property type="term" value="F:protein-arginine deiminase activity"/>
    <property type="evidence" value="ECO:0007669"/>
    <property type="project" value="InterPro"/>
</dbReference>
<proteinExistence type="predicted"/>
<dbReference type="Proteomes" id="UP000582016">
    <property type="component" value="Unassembled WGS sequence"/>
</dbReference>
<gene>
    <name evidence="2" type="ORF">FPHYL_746</name>
</gene>
<dbReference type="Gene3D" id="3.75.10.10">
    <property type="entry name" value="L-arginine/glycine Amidinotransferase, Chain A"/>
    <property type="match status" value="1"/>
</dbReference>
<accession>A0A8H5NLK1</accession>
<protein>
    <submittedName>
        <fullName evidence="2">Arginine deiminase type-3</fullName>
    </submittedName>
</protein>